<feature type="signal peptide" evidence="1">
    <location>
        <begin position="1"/>
        <end position="26"/>
    </location>
</feature>
<proteinExistence type="predicted"/>
<name>A0A445HA23_GLYSO</name>
<evidence type="ECO:0000259" key="2">
    <source>
        <dbReference type="SMART" id="SM01037"/>
    </source>
</evidence>
<dbReference type="AlphaFoldDB" id="A0A445HA23"/>
<sequence>NLSSLVCFHFLLLLFTCFSLVFMVLAGKLSTELGVKASATKWFNLLTTQLHHVQNLCERVHETKLHDGDDWHGVGNSVKHWTYVIDGKVHTCQESIEAIDEENKTIKFMLFGGDISQHYKSFKLIFEVTDKNDGGAAVKWTLEYEKIKENIDPPHGYMDYFDKSTKEMDAYLVKA</sequence>
<dbReference type="InterPro" id="IPR000916">
    <property type="entry name" value="Bet_v_I/MLP"/>
</dbReference>
<feature type="domain" description="Bet v I/Major latex protein" evidence="2">
    <location>
        <begin position="24"/>
        <end position="175"/>
    </location>
</feature>
<comment type="caution">
    <text evidence="3">The sequence shown here is derived from an EMBL/GenBank/DDBJ whole genome shotgun (WGS) entry which is preliminary data.</text>
</comment>
<dbReference type="Proteomes" id="UP000289340">
    <property type="component" value="Chromosome 13"/>
</dbReference>
<dbReference type="PANTHER" id="PTHR31907">
    <property type="entry name" value="MLP-LIKE PROTEIN 423"/>
    <property type="match status" value="1"/>
</dbReference>
<dbReference type="SUPFAM" id="SSF55961">
    <property type="entry name" value="Bet v1-like"/>
    <property type="match status" value="1"/>
</dbReference>
<evidence type="ECO:0000256" key="1">
    <source>
        <dbReference type="SAM" id="SignalP"/>
    </source>
</evidence>
<evidence type="ECO:0000313" key="4">
    <source>
        <dbReference type="Proteomes" id="UP000289340"/>
    </source>
</evidence>
<accession>A0A445HA23</accession>
<dbReference type="GO" id="GO:0006952">
    <property type="term" value="P:defense response"/>
    <property type="evidence" value="ECO:0007669"/>
    <property type="project" value="InterPro"/>
</dbReference>
<dbReference type="InterPro" id="IPR051761">
    <property type="entry name" value="MLP-like_ligand-binding"/>
</dbReference>
<keyword evidence="4" id="KW-1185">Reference proteome</keyword>
<evidence type="ECO:0000313" key="3">
    <source>
        <dbReference type="EMBL" id="RZB70625.1"/>
    </source>
</evidence>
<feature type="chain" id="PRO_5019542523" evidence="1">
    <location>
        <begin position="27"/>
        <end position="175"/>
    </location>
</feature>
<feature type="non-terminal residue" evidence="3">
    <location>
        <position position="1"/>
    </location>
</feature>
<reference evidence="3 4" key="1">
    <citation type="submission" date="2018-09" db="EMBL/GenBank/DDBJ databases">
        <title>A high-quality reference genome of wild soybean provides a powerful tool to mine soybean genomes.</title>
        <authorList>
            <person name="Xie M."/>
            <person name="Chung C.Y.L."/>
            <person name="Li M.-W."/>
            <person name="Wong F.-L."/>
            <person name="Chan T.-F."/>
            <person name="Lam H.-M."/>
        </authorList>
    </citation>
    <scope>NUCLEOTIDE SEQUENCE [LARGE SCALE GENOMIC DNA]</scope>
    <source>
        <strain evidence="4">cv. W05</strain>
        <tissue evidence="3">Hypocotyl of etiolated seedlings</tissue>
    </source>
</reference>
<dbReference type="CDD" id="cd07816">
    <property type="entry name" value="Bet_v1-like"/>
    <property type="match status" value="1"/>
</dbReference>
<protein>
    <submittedName>
        <fullName evidence="3">MLP-like protein 43</fullName>
    </submittedName>
</protein>
<dbReference type="Gene3D" id="3.30.530.20">
    <property type="match status" value="1"/>
</dbReference>
<dbReference type="EMBL" id="QZWG01000013">
    <property type="protein sequence ID" value="RZB70625.1"/>
    <property type="molecule type" value="Genomic_DNA"/>
</dbReference>
<keyword evidence="1" id="KW-0732">Signal</keyword>
<dbReference type="InterPro" id="IPR023393">
    <property type="entry name" value="START-like_dom_sf"/>
</dbReference>
<dbReference type="SMART" id="SM01037">
    <property type="entry name" value="Bet_v_1"/>
    <property type="match status" value="1"/>
</dbReference>
<gene>
    <name evidence="3" type="ORF">D0Y65_035553</name>
</gene>
<dbReference type="Pfam" id="PF00407">
    <property type="entry name" value="Bet_v_1"/>
    <property type="match status" value="1"/>
</dbReference>
<organism evidence="3 4">
    <name type="scientific">Glycine soja</name>
    <name type="common">Wild soybean</name>
    <dbReference type="NCBI Taxonomy" id="3848"/>
    <lineage>
        <taxon>Eukaryota</taxon>
        <taxon>Viridiplantae</taxon>
        <taxon>Streptophyta</taxon>
        <taxon>Embryophyta</taxon>
        <taxon>Tracheophyta</taxon>
        <taxon>Spermatophyta</taxon>
        <taxon>Magnoliopsida</taxon>
        <taxon>eudicotyledons</taxon>
        <taxon>Gunneridae</taxon>
        <taxon>Pentapetalae</taxon>
        <taxon>rosids</taxon>
        <taxon>fabids</taxon>
        <taxon>Fabales</taxon>
        <taxon>Fabaceae</taxon>
        <taxon>Papilionoideae</taxon>
        <taxon>50 kb inversion clade</taxon>
        <taxon>NPAAA clade</taxon>
        <taxon>indigoferoid/millettioid clade</taxon>
        <taxon>Phaseoleae</taxon>
        <taxon>Glycine</taxon>
        <taxon>Glycine subgen. Soja</taxon>
    </lineage>
</organism>